<dbReference type="AlphaFoldDB" id="A0A418VL74"/>
<sequence>MDALTPDVKRRLYRSVFRLRRIEERLADLYREQTMRTPAHFGVGQEAVASGVCEALGARDVVYSHHRCHNHYLARGGKLAGLAAELYGRIDGCARGRGGSVHLTARDQGFIVSSAILGQTVAVACGSALAFRMDGVPGVAVSFFGEATCEEGVFYESLNYAAINRLPVLFVCENNLYSTESPLSVRQPAGTALTDRAAAFKVEAHQVDGNDVFEVWNAARHAVDSIRSGGGPVFLECMTYRWLEHVGPKFDHEAGRSYRSREELDHWIARCPVRHARERLLAEGLVSKAELDAWSDAVEQEIDDAVATARDSAWPDAADLFENVH</sequence>
<dbReference type="Proteomes" id="UP000283458">
    <property type="component" value="Unassembled WGS sequence"/>
</dbReference>
<evidence type="ECO:0000256" key="3">
    <source>
        <dbReference type="ARBA" id="ARBA00023052"/>
    </source>
</evidence>
<comment type="catalytic activity">
    <reaction evidence="5">
        <text>N(6)-[(R)-lipoyl]-L-lysyl-[protein] + pyruvate + H(+) = N(6)-[(R)-S(8)-acetyldihydrolipoyl]-L-lysyl-[protein] + CO2</text>
        <dbReference type="Rhea" id="RHEA:19189"/>
        <dbReference type="Rhea" id="RHEA-COMP:10474"/>
        <dbReference type="Rhea" id="RHEA-COMP:10478"/>
        <dbReference type="ChEBI" id="CHEBI:15361"/>
        <dbReference type="ChEBI" id="CHEBI:15378"/>
        <dbReference type="ChEBI" id="CHEBI:16526"/>
        <dbReference type="ChEBI" id="CHEBI:83099"/>
        <dbReference type="ChEBI" id="CHEBI:83111"/>
        <dbReference type="EC" id="1.2.4.1"/>
    </reaction>
</comment>
<evidence type="ECO:0000256" key="1">
    <source>
        <dbReference type="ARBA" id="ARBA00001964"/>
    </source>
</evidence>
<evidence type="ECO:0000313" key="8">
    <source>
        <dbReference type="Proteomes" id="UP000283458"/>
    </source>
</evidence>
<protein>
    <submittedName>
        <fullName evidence="7">Thiamine pyrophosphate-dependent dehydrogenase E1 component subunit alpha</fullName>
    </submittedName>
</protein>
<keyword evidence="3" id="KW-0786">Thiamine pyrophosphate</keyword>
<dbReference type="PANTHER" id="PTHR11516">
    <property type="entry name" value="PYRUVATE DEHYDROGENASE E1 COMPONENT, ALPHA SUBUNIT BACTERIAL AND ORGANELLAR"/>
    <property type="match status" value="1"/>
</dbReference>
<keyword evidence="2" id="KW-0560">Oxidoreductase</keyword>
<dbReference type="OrthoDB" id="9766715at2"/>
<comment type="cofactor">
    <cofactor evidence="1">
        <name>thiamine diphosphate</name>
        <dbReference type="ChEBI" id="CHEBI:58937"/>
    </cofactor>
</comment>
<reference evidence="7 8" key="1">
    <citation type="submission" date="2018-09" db="EMBL/GenBank/DDBJ databases">
        <authorList>
            <person name="Zhu H."/>
        </authorList>
    </citation>
    <scope>NUCLEOTIDE SEQUENCE [LARGE SCALE GENOMIC DNA]</scope>
    <source>
        <strain evidence="7 8">K2W22B-5</strain>
    </source>
</reference>
<comment type="function">
    <text evidence="4">The pyruvate dehydrogenase complex catalyzes the overall conversion of pyruvate to acetyl-CoA and CO(2). It contains multiple copies of three enzymatic components: pyruvate dehydrogenase (E1), dihydrolipoamide acetyltransferase (E2) and lipoamide dehydrogenase (E3).</text>
</comment>
<comment type="caution">
    <text evidence="7">The sequence shown here is derived from an EMBL/GenBank/DDBJ whole genome shotgun (WGS) entry which is preliminary data.</text>
</comment>
<dbReference type="Gene3D" id="3.40.50.970">
    <property type="match status" value="1"/>
</dbReference>
<gene>
    <name evidence="7" type="ORF">D3877_28800</name>
</gene>
<evidence type="ECO:0000256" key="2">
    <source>
        <dbReference type="ARBA" id="ARBA00023002"/>
    </source>
</evidence>
<dbReference type="GO" id="GO:0006086">
    <property type="term" value="P:pyruvate decarboxylation to acetyl-CoA"/>
    <property type="evidence" value="ECO:0007669"/>
    <property type="project" value="TreeGrafter"/>
</dbReference>
<evidence type="ECO:0000313" key="7">
    <source>
        <dbReference type="EMBL" id="RJF76902.1"/>
    </source>
</evidence>
<dbReference type="InterPro" id="IPR050642">
    <property type="entry name" value="PDH_E1_Alpha_Subunit"/>
</dbReference>
<keyword evidence="8" id="KW-1185">Reference proteome</keyword>
<dbReference type="EMBL" id="QYUL01000006">
    <property type="protein sequence ID" value="RJF76902.1"/>
    <property type="molecule type" value="Genomic_DNA"/>
</dbReference>
<dbReference type="CDD" id="cd02000">
    <property type="entry name" value="TPP_E1_PDC_ADC_BCADC"/>
    <property type="match status" value="1"/>
</dbReference>
<evidence type="ECO:0000256" key="4">
    <source>
        <dbReference type="ARBA" id="ARBA00025211"/>
    </source>
</evidence>
<evidence type="ECO:0000256" key="5">
    <source>
        <dbReference type="ARBA" id="ARBA00051231"/>
    </source>
</evidence>
<dbReference type="GO" id="GO:0004739">
    <property type="term" value="F:pyruvate dehydrogenase (acetyl-transferring) activity"/>
    <property type="evidence" value="ECO:0007669"/>
    <property type="project" value="UniProtKB-EC"/>
</dbReference>
<dbReference type="Pfam" id="PF00676">
    <property type="entry name" value="E1_dh"/>
    <property type="match status" value="1"/>
</dbReference>
<proteinExistence type="predicted"/>
<dbReference type="InterPro" id="IPR029061">
    <property type="entry name" value="THDP-binding"/>
</dbReference>
<organism evidence="7 8">
    <name type="scientific">Azospirillum cavernae</name>
    <dbReference type="NCBI Taxonomy" id="2320860"/>
    <lineage>
        <taxon>Bacteria</taxon>
        <taxon>Pseudomonadati</taxon>
        <taxon>Pseudomonadota</taxon>
        <taxon>Alphaproteobacteria</taxon>
        <taxon>Rhodospirillales</taxon>
        <taxon>Azospirillaceae</taxon>
        <taxon>Azospirillum</taxon>
    </lineage>
</organism>
<dbReference type="PANTHER" id="PTHR11516:SF60">
    <property type="entry name" value="PYRUVATE DEHYDROGENASE E1 COMPONENT SUBUNIT ALPHA"/>
    <property type="match status" value="1"/>
</dbReference>
<accession>A0A418VL74</accession>
<name>A0A418VL74_9PROT</name>
<dbReference type="InterPro" id="IPR001017">
    <property type="entry name" value="DH_E1"/>
</dbReference>
<dbReference type="SUPFAM" id="SSF52518">
    <property type="entry name" value="Thiamin diphosphate-binding fold (THDP-binding)"/>
    <property type="match status" value="1"/>
</dbReference>
<evidence type="ECO:0000259" key="6">
    <source>
        <dbReference type="Pfam" id="PF00676"/>
    </source>
</evidence>
<feature type="domain" description="Dehydrogenase E1 component" evidence="6">
    <location>
        <begin position="18"/>
        <end position="315"/>
    </location>
</feature>